<keyword evidence="5 6" id="KW-0472">Membrane</keyword>
<keyword evidence="3 6" id="KW-0812">Transmembrane</keyword>
<reference evidence="7 8" key="1">
    <citation type="journal article" date="2019" name="Microb. Cell Fact.">
        <title>Exploring novel herbicidin analogues by transcriptional regulator overexpression and MS/MS molecular networking.</title>
        <authorList>
            <person name="Shi Y."/>
            <person name="Gu R."/>
            <person name="Li Y."/>
            <person name="Wang X."/>
            <person name="Ren W."/>
            <person name="Li X."/>
            <person name="Wang L."/>
            <person name="Xie Y."/>
            <person name="Hong B."/>
        </authorList>
    </citation>
    <scope>NUCLEOTIDE SEQUENCE [LARGE SCALE GENOMIC DNA]</scope>
    <source>
        <strain evidence="7 8">US-43</strain>
    </source>
</reference>
<accession>A0A5N5W0J1</accession>
<dbReference type="EMBL" id="VOKX01000110">
    <property type="protein sequence ID" value="KAB7835022.1"/>
    <property type="molecule type" value="Genomic_DNA"/>
</dbReference>
<name>A0A5N5W0J1_STRMB</name>
<dbReference type="Pfam" id="PF06081">
    <property type="entry name" value="ArAE_1"/>
    <property type="match status" value="1"/>
</dbReference>
<gene>
    <name evidence="7" type="ORF">FRZ00_28285</name>
</gene>
<sequence>MWRRTVEEVAAAGRALRGAWQGPGRERELVVLAFKATLAAVAAWALAAWLLTNTLALMAPWVALLLVRTTVYRSLAQAAQQTLAIALGTVMATAGGMLLGGTLTAMAVVLPVALLAGNWQHFGDQGLAGATSALFTLAGGEWSVDIAVDRVLAALLGAVVGVAVNAFVLPPVSLRSARESIGEVVTECRTILEAMAEGVSEGCDHGRAVGWQERVRRLPRLLAGVRSAIGWAEESARFNPHRRRSELLWRAKPSYEETAHTLEHVVDHLEGLSRTLVEATDPHHPRRLPGPDAARPYGDFLRRVARALCAYGRSVTGGDPAAAREELLRELRGVEEAHGTLRARLAGQAPDDPEAIELIGSLLAEARRLTQRLRVPDDAEEAA</sequence>
<proteinExistence type="predicted"/>
<dbReference type="Proteomes" id="UP000327000">
    <property type="component" value="Unassembled WGS sequence"/>
</dbReference>
<comment type="caution">
    <text evidence="7">The sequence shown here is derived from an EMBL/GenBank/DDBJ whole genome shotgun (WGS) entry which is preliminary data.</text>
</comment>
<keyword evidence="8" id="KW-1185">Reference proteome</keyword>
<feature type="transmembrane region" description="Helical" evidence="6">
    <location>
        <begin position="55"/>
        <end position="71"/>
    </location>
</feature>
<evidence type="ECO:0000256" key="5">
    <source>
        <dbReference type="ARBA" id="ARBA00023136"/>
    </source>
</evidence>
<feature type="transmembrane region" description="Helical" evidence="6">
    <location>
        <begin position="83"/>
        <end position="116"/>
    </location>
</feature>
<evidence type="ECO:0000256" key="3">
    <source>
        <dbReference type="ARBA" id="ARBA00022692"/>
    </source>
</evidence>
<keyword evidence="2" id="KW-1003">Cell membrane</keyword>
<evidence type="ECO:0000313" key="8">
    <source>
        <dbReference type="Proteomes" id="UP000327000"/>
    </source>
</evidence>
<keyword evidence="4 6" id="KW-1133">Transmembrane helix</keyword>
<dbReference type="GO" id="GO:0005886">
    <property type="term" value="C:plasma membrane"/>
    <property type="evidence" value="ECO:0007669"/>
    <property type="project" value="UniProtKB-SubCell"/>
</dbReference>
<feature type="transmembrane region" description="Helical" evidence="6">
    <location>
        <begin position="29"/>
        <end position="49"/>
    </location>
</feature>
<evidence type="ECO:0000313" key="7">
    <source>
        <dbReference type="EMBL" id="KAB7835022.1"/>
    </source>
</evidence>
<comment type="subcellular location">
    <subcellularLocation>
        <location evidence="1">Cell membrane</location>
        <topology evidence="1">Multi-pass membrane protein</topology>
    </subcellularLocation>
</comment>
<evidence type="ECO:0000256" key="1">
    <source>
        <dbReference type="ARBA" id="ARBA00004651"/>
    </source>
</evidence>
<dbReference type="AlphaFoldDB" id="A0A5N5W0J1"/>
<evidence type="ECO:0008006" key="9">
    <source>
        <dbReference type="Google" id="ProtNLM"/>
    </source>
</evidence>
<feature type="transmembrane region" description="Helical" evidence="6">
    <location>
        <begin position="151"/>
        <end position="169"/>
    </location>
</feature>
<organism evidence="7 8">
    <name type="scientific">Streptomyces mobaraensis</name>
    <name type="common">Streptoverticillium mobaraense</name>
    <dbReference type="NCBI Taxonomy" id="35621"/>
    <lineage>
        <taxon>Bacteria</taxon>
        <taxon>Bacillati</taxon>
        <taxon>Actinomycetota</taxon>
        <taxon>Actinomycetes</taxon>
        <taxon>Kitasatosporales</taxon>
        <taxon>Streptomycetaceae</taxon>
        <taxon>Streptomyces</taxon>
    </lineage>
</organism>
<evidence type="ECO:0000256" key="6">
    <source>
        <dbReference type="SAM" id="Phobius"/>
    </source>
</evidence>
<protein>
    <recommendedName>
        <fullName evidence="9">FUSC family protein</fullName>
    </recommendedName>
</protein>
<evidence type="ECO:0000256" key="4">
    <source>
        <dbReference type="ARBA" id="ARBA00022989"/>
    </source>
</evidence>
<evidence type="ECO:0000256" key="2">
    <source>
        <dbReference type="ARBA" id="ARBA00022475"/>
    </source>
</evidence>
<dbReference type="InterPro" id="IPR010343">
    <property type="entry name" value="ArAE_1"/>
</dbReference>